<sequence>MPAGDARSPRRCALSPQPLPAPPRPWCELLPPGAICDLAPKRRNPSCAGEETLKSTQQVQLSRAQKRTFPGNIRKYRLKGGRPEFHNIDRNRHGRIFEPWHTFEVVITSSKNNCWITAKNKGWKYRTVFASNAGNVGFRKAAKKTEGATHGVALNVARKLRRLGVTCAEVTFRRIMKVETCLQAFQSVGLQVTRLTHQPRLPRGCPAKPRKQRRV</sequence>
<evidence type="ECO:0000256" key="3">
    <source>
        <dbReference type="ARBA" id="ARBA00022980"/>
    </source>
</evidence>
<dbReference type="Gene3D" id="3.30.420.80">
    <property type="entry name" value="Ribosomal protein S11"/>
    <property type="match status" value="1"/>
</dbReference>
<dbReference type="Pfam" id="PF00411">
    <property type="entry name" value="Ribosomal_S11"/>
    <property type="match status" value="1"/>
</dbReference>
<dbReference type="GO" id="GO:0003735">
    <property type="term" value="F:structural constituent of ribosome"/>
    <property type="evidence" value="ECO:0007669"/>
    <property type="project" value="InterPro"/>
</dbReference>
<comment type="similarity">
    <text evidence="2">Belongs to the universal ribosomal protein uS11 family.</text>
</comment>
<keyword evidence="4" id="KW-0687">Ribonucleoprotein</keyword>
<proteinExistence type="inferred from homology"/>
<gene>
    <name evidence="6" type="ORF">AMON00008_LOCUS59465</name>
</gene>
<evidence type="ECO:0000313" key="6">
    <source>
        <dbReference type="EMBL" id="CAE4660439.1"/>
    </source>
</evidence>
<dbReference type="InterPro" id="IPR001971">
    <property type="entry name" value="Ribosomal_uS11"/>
</dbReference>
<dbReference type="AlphaFoldDB" id="A0A7S4SYU0"/>
<protein>
    <recommendedName>
        <fullName evidence="7">Ribosomal protein S11</fullName>
    </recommendedName>
</protein>
<dbReference type="SUPFAM" id="SSF53137">
    <property type="entry name" value="Translational machinery components"/>
    <property type="match status" value="1"/>
</dbReference>
<dbReference type="GO" id="GO:0009507">
    <property type="term" value="C:chloroplast"/>
    <property type="evidence" value="ECO:0007669"/>
    <property type="project" value="UniProtKB-SubCell"/>
</dbReference>
<evidence type="ECO:0000256" key="2">
    <source>
        <dbReference type="ARBA" id="ARBA00006194"/>
    </source>
</evidence>
<organism evidence="6">
    <name type="scientific">Alexandrium monilatum</name>
    <dbReference type="NCBI Taxonomy" id="311494"/>
    <lineage>
        <taxon>Eukaryota</taxon>
        <taxon>Sar</taxon>
        <taxon>Alveolata</taxon>
        <taxon>Dinophyceae</taxon>
        <taxon>Gonyaulacales</taxon>
        <taxon>Pyrocystaceae</taxon>
        <taxon>Alexandrium</taxon>
    </lineage>
</organism>
<evidence type="ECO:0000256" key="5">
    <source>
        <dbReference type="SAM" id="MobiDB-lite"/>
    </source>
</evidence>
<dbReference type="GO" id="GO:0006412">
    <property type="term" value="P:translation"/>
    <property type="evidence" value="ECO:0007669"/>
    <property type="project" value="InterPro"/>
</dbReference>
<feature type="region of interest" description="Disordered" evidence="5">
    <location>
        <begin position="1"/>
        <end position="23"/>
    </location>
</feature>
<evidence type="ECO:0008006" key="7">
    <source>
        <dbReference type="Google" id="ProtNLM"/>
    </source>
</evidence>
<name>A0A7S4SYU0_9DINO</name>
<reference evidence="6" key="1">
    <citation type="submission" date="2021-01" db="EMBL/GenBank/DDBJ databases">
        <authorList>
            <person name="Corre E."/>
            <person name="Pelletier E."/>
            <person name="Niang G."/>
            <person name="Scheremetjew M."/>
            <person name="Finn R."/>
            <person name="Kale V."/>
            <person name="Holt S."/>
            <person name="Cochrane G."/>
            <person name="Meng A."/>
            <person name="Brown T."/>
            <person name="Cohen L."/>
        </authorList>
    </citation>
    <scope>NUCLEOTIDE SEQUENCE</scope>
    <source>
        <strain evidence="6">CCMP3105</strain>
    </source>
</reference>
<dbReference type="GO" id="GO:0005840">
    <property type="term" value="C:ribosome"/>
    <property type="evidence" value="ECO:0007669"/>
    <property type="project" value="UniProtKB-KW"/>
</dbReference>
<keyword evidence="3" id="KW-0689">Ribosomal protein</keyword>
<evidence type="ECO:0000256" key="4">
    <source>
        <dbReference type="ARBA" id="ARBA00023274"/>
    </source>
</evidence>
<comment type="subcellular location">
    <subcellularLocation>
        <location evidence="1">Plastid</location>
        <location evidence="1">Chloroplast</location>
    </subcellularLocation>
</comment>
<dbReference type="GO" id="GO:1990904">
    <property type="term" value="C:ribonucleoprotein complex"/>
    <property type="evidence" value="ECO:0007669"/>
    <property type="project" value="UniProtKB-KW"/>
</dbReference>
<accession>A0A7S4SYU0</accession>
<dbReference type="InterPro" id="IPR036967">
    <property type="entry name" value="Ribosomal_uS11_sf"/>
</dbReference>
<evidence type="ECO:0000256" key="1">
    <source>
        <dbReference type="ARBA" id="ARBA00004229"/>
    </source>
</evidence>
<dbReference type="EMBL" id="HBNR01083065">
    <property type="protein sequence ID" value="CAE4660439.1"/>
    <property type="molecule type" value="Transcribed_RNA"/>
</dbReference>